<organism evidence="5 6">
    <name type="scientific">Oribacterium sinus</name>
    <dbReference type="NCBI Taxonomy" id="237576"/>
    <lineage>
        <taxon>Bacteria</taxon>
        <taxon>Bacillati</taxon>
        <taxon>Bacillota</taxon>
        <taxon>Clostridia</taxon>
        <taxon>Lachnospirales</taxon>
        <taxon>Lachnospiraceae</taxon>
        <taxon>Oribacterium</taxon>
    </lineage>
</organism>
<keyword evidence="3" id="KW-0067">ATP-binding</keyword>
<dbReference type="NCBIfam" id="TIGR00370">
    <property type="entry name" value="5-oxoprolinase subunit PxpB"/>
    <property type="match status" value="1"/>
</dbReference>
<dbReference type="GO" id="GO:0005524">
    <property type="term" value="F:ATP binding"/>
    <property type="evidence" value="ECO:0007669"/>
    <property type="project" value="UniProtKB-KW"/>
</dbReference>
<dbReference type="SUPFAM" id="SSF50891">
    <property type="entry name" value="Cyclophilin-like"/>
    <property type="match status" value="1"/>
</dbReference>
<dbReference type="PANTHER" id="PTHR34698">
    <property type="entry name" value="5-OXOPROLINASE SUBUNIT B"/>
    <property type="match status" value="1"/>
</dbReference>
<name>A0A7W9SDQ6_9FIRM</name>
<evidence type="ECO:0000256" key="2">
    <source>
        <dbReference type="ARBA" id="ARBA00022801"/>
    </source>
</evidence>
<dbReference type="InterPro" id="IPR003833">
    <property type="entry name" value="CT_C_D"/>
</dbReference>
<dbReference type="Proteomes" id="UP000522163">
    <property type="component" value="Unassembled WGS sequence"/>
</dbReference>
<evidence type="ECO:0000259" key="4">
    <source>
        <dbReference type="SMART" id="SM00796"/>
    </source>
</evidence>
<protein>
    <submittedName>
        <fullName evidence="5">KipI family sensor histidine kinase inhibitor</fullName>
    </submittedName>
</protein>
<reference evidence="5 6" key="1">
    <citation type="submission" date="2020-08" db="EMBL/GenBank/DDBJ databases">
        <title>Genomic Encyclopedia of Type Strains, Phase IV (KMG-IV): sequencing the most valuable type-strain genomes for metagenomic binning, comparative biology and taxonomic classification.</title>
        <authorList>
            <person name="Goeker M."/>
        </authorList>
    </citation>
    <scope>NUCLEOTIDE SEQUENCE [LARGE SCALE GENOMIC DNA]</scope>
    <source>
        <strain evidence="5 6">DSM 17245</strain>
    </source>
</reference>
<dbReference type="Pfam" id="PF02682">
    <property type="entry name" value="CT_C_D"/>
    <property type="match status" value="1"/>
</dbReference>
<dbReference type="EMBL" id="JACHHH010000001">
    <property type="protein sequence ID" value="MBB6040303.1"/>
    <property type="molecule type" value="Genomic_DNA"/>
</dbReference>
<feature type="domain" description="Carboxyltransferase" evidence="4">
    <location>
        <begin position="4"/>
        <end position="205"/>
    </location>
</feature>
<dbReference type="InterPro" id="IPR010016">
    <property type="entry name" value="PxpB"/>
</dbReference>
<proteinExistence type="predicted"/>
<dbReference type="Gene3D" id="2.40.100.10">
    <property type="entry name" value="Cyclophilin-like"/>
    <property type="match status" value="1"/>
</dbReference>
<dbReference type="GeneID" id="85013834"/>
<sequence length="241" mass="27022">MEKIRVLTAGDSALLIQFEQRIGEDVNRRISATVKLLKMQQIEGIVDMIPAYASLLVQYNPLVIRYEEIYKRVSAIVKMDTKVESMEKKVWEIPVLYGGELGPDFSYVAEHAGISGEELIRLHSEKDYLVYMLGFLPGFTYLGGLEEKLHTPRLENPRVKIPAGSVGIGGSQTGVYPVDSPGGWQLIGRTPVKMYDPEKQDPILVQAGEYIHFYPITDAEYARISEAVASGNYSVQWHKEG</sequence>
<dbReference type="InterPro" id="IPR029000">
    <property type="entry name" value="Cyclophilin-like_dom_sf"/>
</dbReference>
<evidence type="ECO:0000256" key="3">
    <source>
        <dbReference type="ARBA" id="ARBA00022840"/>
    </source>
</evidence>
<comment type="caution">
    <text evidence="5">The sequence shown here is derived from an EMBL/GenBank/DDBJ whole genome shotgun (WGS) entry which is preliminary data.</text>
</comment>
<dbReference type="Gene3D" id="3.30.1360.40">
    <property type="match status" value="1"/>
</dbReference>
<evidence type="ECO:0000313" key="6">
    <source>
        <dbReference type="Proteomes" id="UP000522163"/>
    </source>
</evidence>
<dbReference type="PANTHER" id="PTHR34698:SF2">
    <property type="entry name" value="5-OXOPROLINASE SUBUNIT B"/>
    <property type="match status" value="1"/>
</dbReference>
<evidence type="ECO:0000256" key="1">
    <source>
        <dbReference type="ARBA" id="ARBA00022741"/>
    </source>
</evidence>
<evidence type="ECO:0000313" key="5">
    <source>
        <dbReference type="EMBL" id="MBB6040303.1"/>
    </source>
</evidence>
<dbReference type="RefSeq" id="WP_183681939.1">
    <property type="nucleotide sequence ID" value="NZ_JACHHH010000001.1"/>
</dbReference>
<gene>
    <name evidence="5" type="ORF">HNQ46_000264</name>
</gene>
<dbReference type="SUPFAM" id="SSF160467">
    <property type="entry name" value="PH0987 N-terminal domain-like"/>
    <property type="match status" value="1"/>
</dbReference>
<dbReference type="GO" id="GO:0016787">
    <property type="term" value="F:hydrolase activity"/>
    <property type="evidence" value="ECO:0007669"/>
    <property type="project" value="UniProtKB-KW"/>
</dbReference>
<dbReference type="SMART" id="SM00796">
    <property type="entry name" value="AHS1"/>
    <property type="match status" value="1"/>
</dbReference>
<keyword evidence="1" id="KW-0547">Nucleotide-binding</keyword>
<keyword evidence="2" id="KW-0378">Hydrolase</keyword>
<dbReference type="AlphaFoldDB" id="A0A7W9SDQ6"/>
<accession>A0A7W9SDQ6</accession>